<dbReference type="AlphaFoldDB" id="A0AAD6S386"/>
<keyword evidence="3" id="KW-1185">Reference proteome</keyword>
<organism evidence="2 3">
    <name type="scientific">Mycena alexandri</name>
    <dbReference type="NCBI Taxonomy" id="1745969"/>
    <lineage>
        <taxon>Eukaryota</taxon>
        <taxon>Fungi</taxon>
        <taxon>Dikarya</taxon>
        <taxon>Basidiomycota</taxon>
        <taxon>Agaricomycotina</taxon>
        <taxon>Agaricomycetes</taxon>
        <taxon>Agaricomycetidae</taxon>
        <taxon>Agaricales</taxon>
        <taxon>Marasmiineae</taxon>
        <taxon>Mycenaceae</taxon>
        <taxon>Mycena</taxon>
    </lineage>
</organism>
<name>A0AAD6S386_9AGAR</name>
<sequence length="280" mass="30692">MSVKLAACAQLVPRPARLATGLDRILDDFVRKFYPPQALSNPTIRPSDADKSTWANTGKNNRLRSTCKTPAGIEPAPRCCSATLHLPCTARPGIEPSTPAGLISFQTLERAQVQGMREQEGINRLEIVVLDRHEEEKCFHEVEQDSSWNRTGIFLLVNDVLGQPTKAGQPGNTQYCVSVNSVARSLFSTEFVLLGIRSSLYQCATESQDKKANSCYPSAACPGVEPGIPALKLLTASVNGAGYTRRVTSTLRLYSLQIVLDFGPRKNTVQKITWNVQPFT</sequence>
<accession>A0AAD6S386</accession>
<gene>
    <name evidence="2" type="ORF">C8F04DRAFT_1242484</name>
</gene>
<comment type="caution">
    <text evidence="2">The sequence shown here is derived from an EMBL/GenBank/DDBJ whole genome shotgun (WGS) entry which is preliminary data.</text>
</comment>
<feature type="region of interest" description="Disordered" evidence="1">
    <location>
        <begin position="40"/>
        <end position="60"/>
    </location>
</feature>
<proteinExistence type="predicted"/>
<reference evidence="2" key="1">
    <citation type="submission" date="2023-03" db="EMBL/GenBank/DDBJ databases">
        <title>Massive genome expansion in bonnet fungi (Mycena s.s.) driven by repeated elements and novel gene families across ecological guilds.</title>
        <authorList>
            <consortium name="Lawrence Berkeley National Laboratory"/>
            <person name="Harder C.B."/>
            <person name="Miyauchi S."/>
            <person name="Viragh M."/>
            <person name="Kuo A."/>
            <person name="Thoen E."/>
            <person name="Andreopoulos B."/>
            <person name="Lu D."/>
            <person name="Skrede I."/>
            <person name="Drula E."/>
            <person name="Henrissat B."/>
            <person name="Morin E."/>
            <person name="Kohler A."/>
            <person name="Barry K."/>
            <person name="LaButti K."/>
            <person name="Morin E."/>
            <person name="Salamov A."/>
            <person name="Lipzen A."/>
            <person name="Mereny Z."/>
            <person name="Hegedus B."/>
            <person name="Baldrian P."/>
            <person name="Stursova M."/>
            <person name="Weitz H."/>
            <person name="Taylor A."/>
            <person name="Grigoriev I.V."/>
            <person name="Nagy L.G."/>
            <person name="Martin F."/>
            <person name="Kauserud H."/>
        </authorList>
    </citation>
    <scope>NUCLEOTIDE SEQUENCE</scope>
    <source>
        <strain evidence="2">CBHHK200</strain>
    </source>
</reference>
<dbReference type="Proteomes" id="UP001218188">
    <property type="component" value="Unassembled WGS sequence"/>
</dbReference>
<protein>
    <submittedName>
        <fullName evidence="2">Uncharacterized protein</fullName>
    </submittedName>
</protein>
<evidence type="ECO:0000256" key="1">
    <source>
        <dbReference type="SAM" id="MobiDB-lite"/>
    </source>
</evidence>
<dbReference type="EMBL" id="JARJCM010000286">
    <property type="protein sequence ID" value="KAJ7019698.1"/>
    <property type="molecule type" value="Genomic_DNA"/>
</dbReference>
<evidence type="ECO:0000313" key="3">
    <source>
        <dbReference type="Proteomes" id="UP001218188"/>
    </source>
</evidence>
<evidence type="ECO:0000313" key="2">
    <source>
        <dbReference type="EMBL" id="KAJ7019698.1"/>
    </source>
</evidence>